<evidence type="ECO:0000256" key="1">
    <source>
        <dbReference type="ARBA" id="ARBA00004141"/>
    </source>
</evidence>
<gene>
    <name evidence="11" type="ORF">PVAND_015840</name>
</gene>
<dbReference type="GO" id="GO:0019367">
    <property type="term" value="P:fatty acid elongation, saturated fatty acid"/>
    <property type="evidence" value="ECO:0007669"/>
    <property type="project" value="TreeGrafter"/>
</dbReference>
<dbReference type="GO" id="GO:0005789">
    <property type="term" value="C:endoplasmic reticulum membrane"/>
    <property type="evidence" value="ECO:0007669"/>
    <property type="project" value="TreeGrafter"/>
</dbReference>
<evidence type="ECO:0000256" key="4">
    <source>
        <dbReference type="ARBA" id="ARBA00022692"/>
    </source>
</evidence>
<dbReference type="Proteomes" id="UP001107558">
    <property type="component" value="Chromosome 4"/>
</dbReference>
<evidence type="ECO:0000256" key="7">
    <source>
        <dbReference type="ARBA" id="ARBA00023098"/>
    </source>
</evidence>
<evidence type="ECO:0000256" key="8">
    <source>
        <dbReference type="ARBA" id="ARBA00023136"/>
    </source>
</evidence>
<dbReference type="EMBL" id="JADBJN010000004">
    <property type="protein sequence ID" value="KAG5667873.1"/>
    <property type="molecule type" value="Genomic_DNA"/>
</dbReference>
<evidence type="ECO:0000256" key="3">
    <source>
        <dbReference type="ARBA" id="ARBA00022679"/>
    </source>
</evidence>
<sequence>MLEITESLINFWINYGDARTSKWFLTKSLFPIFVIIFIYLLLVLVILPKYLNSRKYENVRKLLAFYYFIHSGISLVFLVTHMYIWYLSKENMWCMKLKQDFEGIHYYGAIFMYFWLWFKITEMFETILMIFIYGRAPIFQYLHHSLHPLALVIGLHFSPGGTTSIWGCINNIEHVILYFIFALRNISEKFKKSSNRWFKKFHLIGSINSLVVALVIFLLLEKGPNCDPYPIKLYTIICIFIFLCASIGCRWGYISQDDAFGKTKFVIFINLGLKNLQKNLVKKTFIKFRN</sequence>
<evidence type="ECO:0000256" key="9">
    <source>
        <dbReference type="ARBA" id="ARBA00023160"/>
    </source>
</evidence>
<dbReference type="InterPro" id="IPR002076">
    <property type="entry name" value="ELO_fam"/>
</dbReference>
<comment type="subcellular location">
    <subcellularLocation>
        <location evidence="1">Membrane</location>
        <topology evidence="1">Multi-pass membrane protein</topology>
    </subcellularLocation>
</comment>
<dbReference type="GO" id="GO:0009922">
    <property type="term" value="F:fatty acid elongase activity"/>
    <property type="evidence" value="ECO:0007669"/>
    <property type="project" value="UniProtKB-EC"/>
</dbReference>
<comment type="similarity">
    <text evidence="10">Belongs to the ELO family.</text>
</comment>
<protein>
    <recommendedName>
        <fullName evidence="10">Elongation of very long chain fatty acids protein</fullName>
        <ecNumber evidence="10">2.3.1.199</ecNumber>
    </recommendedName>
    <alternativeName>
        <fullName evidence="10">Very-long-chain 3-oxoacyl-CoA synthase</fullName>
    </alternativeName>
</protein>
<name>A0A9J6BDB1_POLVA</name>
<organism evidence="11 12">
    <name type="scientific">Polypedilum vanderplanki</name>
    <name type="common">Sleeping chironomid midge</name>
    <dbReference type="NCBI Taxonomy" id="319348"/>
    <lineage>
        <taxon>Eukaryota</taxon>
        <taxon>Metazoa</taxon>
        <taxon>Ecdysozoa</taxon>
        <taxon>Arthropoda</taxon>
        <taxon>Hexapoda</taxon>
        <taxon>Insecta</taxon>
        <taxon>Pterygota</taxon>
        <taxon>Neoptera</taxon>
        <taxon>Endopterygota</taxon>
        <taxon>Diptera</taxon>
        <taxon>Nematocera</taxon>
        <taxon>Chironomoidea</taxon>
        <taxon>Chironomidae</taxon>
        <taxon>Chironominae</taxon>
        <taxon>Polypedilum</taxon>
        <taxon>Polypedilum</taxon>
    </lineage>
</organism>
<proteinExistence type="inferred from homology"/>
<accession>A0A9J6BDB1</accession>
<feature type="transmembrane region" description="Helical" evidence="10">
    <location>
        <begin position="231"/>
        <end position="253"/>
    </location>
</feature>
<evidence type="ECO:0000313" key="11">
    <source>
        <dbReference type="EMBL" id="KAG5667873.1"/>
    </source>
</evidence>
<feature type="transmembrane region" description="Helical" evidence="10">
    <location>
        <begin position="104"/>
        <end position="120"/>
    </location>
</feature>
<dbReference type="Pfam" id="PF01151">
    <property type="entry name" value="ELO"/>
    <property type="match status" value="1"/>
</dbReference>
<evidence type="ECO:0000256" key="2">
    <source>
        <dbReference type="ARBA" id="ARBA00022516"/>
    </source>
</evidence>
<keyword evidence="12" id="KW-1185">Reference proteome</keyword>
<keyword evidence="7 10" id="KW-0443">Lipid metabolism</keyword>
<keyword evidence="8 10" id="KW-0472">Membrane</keyword>
<keyword evidence="3 10" id="KW-0808">Transferase</keyword>
<keyword evidence="5 10" id="KW-0276">Fatty acid metabolism</keyword>
<feature type="transmembrane region" description="Helical" evidence="10">
    <location>
        <begin position="164"/>
        <end position="181"/>
    </location>
</feature>
<dbReference type="GO" id="GO:0042761">
    <property type="term" value="P:very long-chain fatty acid biosynthetic process"/>
    <property type="evidence" value="ECO:0007669"/>
    <property type="project" value="TreeGrafter"/>
</dbReference>
<comment type="catalytic activity">
    <reaction evidence="10">
        <text>a very-long-chain acyl-CoA + malonyl-CoA + H(+) = a very-long-chain 3-oxoacyl-CoA + CO2 + CoA</text>
        <dbReference type="Rhea" id="RHEA:32727"/>
        <dbReference type="ChEBI" id="CHEBI:15378"/>
        <dbReference type="ChEBI" id="CHEBI:16526"/>
        <dbReference type="ChEBI" id="CHEBI:57287"/>
        <dbReference type="ChEBI" id="CHEBI:57384"/>
        <dbReference type="ChEBI" id="CHEBI:90725"/>
        <dbReference type="ChEBI" id="CHEBI:90736"/>
        <dbReference type="EC" id="2.3.1.199"/>
    </reaction>
</comment>
<keyword evidence="4 10" id="KW-0812">Transmembrane</keyword>
<feature type="transmembrane region" description="Helical" evidence="10">
    <location>
        <begin position="201"/>
        <end position="219"/>
    </location>
</feature>
<evidence type="ECO:0000256" key="5">
    <source>
        <dbReference type="ARBA" id="ARBA00022832"/>
    </source>
</evidence>
<dbReference type="EC" id="2.3.1.199" evidence="10"/>
<reference evidence="11" key="1">
    <citation type="submission" date="2021-03" db="EMBL/GenBank/DDBJ databases">
        <title>Chromosome level genome of the anhydrobiotic midge Polypedilum vanderplanki.</title>
        <authorList>
            <person name="Yoshida Y."/>
            <person name="Kikawada T."/>
            <person name="Gusev O."/>
        </authorList>
    </citation>
    <scope>NUCLEOTIDE SEQUENCE</scope>
    <source>
        <strain evidence="11">NIAS01</strain>
        <tissue evidence="11">Whole body or cell culture</tissue>
    </source>
</reference>
<feature type="transmembrane region" description="Helical" evidence="10">
    <location>
        <begin position="141"/>
        <end position="158"/>
    </location>
</feature>
<feature type="transmembrane region" description="Helical" evidence="10">
    <location>
        <begin position="63"/>
        <end position="84"/>
    </location>
</feature>
<keyword evidence="2 10" id="KW-0444">Lipid biosynthesis</keyword>
<keyword evidence="9 10" id="KW-0275">Fatty acid biosynthesis</keyword>
<dbReference type="GO" id="GO:0034625">
    <property type="term" value="P:fatty acid elongation, monounsaturated fatty acid"/>
    <property type="evidence" value="ECO:0007669"/>
    <property type="project" value="TreeGrafter"/>
</dbReference>
<feature type="transmembrane region" description="Helical" evidence="10">
    <location>
        <begin position="29"/>
        <end position="51"/>
    </location>
</feature>
<dbReference type="PANTHER" id="PTHR11157">
    <property type="entry name" value="FATTY ACID ACYL TRANSFERASE-RELATED"/>
    <property type="match status" value="1"/>
</dbReference>
<comment type="caution">
    <text evidence="11">The sequence shown here is derived from an EMBL/GenBank/DDBJ whole genome shotgun (WGS) entry which is preliminary data.</text>
</comment>
<dbReference type="AlphaFoldDB" id="A0A9J6BDB1"/>
<dbReference type="GO" id="GO:0030148">
    <property type="term" value="P:sphingolipid biosynthetic process"/>
    <property type="evidence" value="ECO:0007669"/>
    <property type="project" value="TreeGrafter"/>
</dbReference>
<dbReference type="GO" id="GO:0034626">
    <property type="term" value="P:fatty acid elongation, polyunsaturated fatty acid"/>
    <property type="evidence" value="ECO:0007669"/>
    <property type="project" value="TreeGrafter"/>
</dbReference>
<evidence type="ECO:0000256" key="6">
    <source>
        <dbReference type="ARBA" id="ARBA00022989"/>
    </source>
</evidence>
<dbReference type="PANTHER" id="PTHR11157:SF69">
    <property type="entry name" value="ELONGATION OF VERY LONG CHAIN FATTY ACIDS PROTEIN 7"/>
    <property type="match status" value="1"/>
</dbReference>
<keyword evidence="6 10" id="KW-1133">Transmembrane helix</keyword>
<evidence type="ECO:0000256" key="10">
    <source>
        <dbReference type="RuleBase" id="RU361115"/>
    </source>
</evidence>
<evidence type="ECO:0000313" key="12">
    <source>
        <dbReference type="Proteomes" id="UP001107558"/>
    </source>
</evidence>